<proteinExistence type="predicted"/>
<organism evidence="1 2">
    <name type="scientific">Plantactinospora siamensis</name>
    <dbReference type="NCBI Taxonomy" id="555372"/>
    <lineage>
        <taxon>Bacteria</taxon>
        <taxon>Bacillati</taxon>
        <taxon>Actinomycetota</taxon>
        <taxon>Actinomycetes</taxon>
        <taxon>Micromonosporales</taxon>
        <taxon>Micromonosporaceae</taxon>
        <taxon>Plantactinospora</taxon>
    </lineage>
</organism>
<dbReference type="RefSeq" id="WP_377336075.1">
    <property type="nucleotide sequence ID" value="NZ_JBHLUE010000002.1"/>
</dbReference>
<evidence type="ECO:0000313" key="1">
    <source>
        <dbReference type="EMBL" id="MFC0563450.1"/>
    </source>
</evidence>
<dbReference type="InterPro" id="IPR009467">
    <property type="entry name" value="Glycolipid-bd_prot_put"/>
</dbReference>
<name>A0ABV6NRP9_9ACTN</name>
<gene>
    <name evidence="1" type="ORF">ACFFHU_04615</name>
</gene>
<dbReference type="Pfam" id="PF06475">
    <property type="entry name" value="Glycolipid_bind"/>
    <property type="match status" value="1"/>
</dbReference>
<dbReference type="EMBL" id="JBHLUE010000002">
    <property type="protein sequence ID" value="MFC0563450.1"/>
    <property type="molecule type" value="Genomic_DNA"/>
</dbReference>
<dbReference type="SUPFAM" id="SSF159275">
    <property type="entry name" value="PA1994-like"/>
    <property type="match status" value="1"/>
</dbReference>
<accession>A0ABV6NRP9</accession>
<protein>
    <submittedName>
        <fullName evidence="1">Glycolipid-binding domain-containing protein</fullName>
    </submittedName>
</protein>
<evidence type="ECO:0000313" key="2">
    <source>
        <dbReference type="Proteomes" id="UP001589894"/>
    </source>
</evidence>
<dbReference type="Proteomes" id="UP001589894">
    <property type="component" value="Unassembled WGS sequence"/>
</dbReference>
<comment type="caution">
    <text evidence="1">The sequence shown here is derived from an EMBL/GenBank/DDBJ whole genome shotgun (WGS) entry which is preliminary data.</text>
</comment>
<reference evidence="1 2" key="1">
    <citation type="submission" date="2024-09" db="EMBL/GenBank/DDBJ databases">
        <authorList>
            <person name="Sun Q."/>
            <person name="Mori K."/>
        </authorList>
    </citation>
    <scope>NUCLEOTIDE SEQUENCE [LARGE SCALE GENOMIC DNA]</scope>
    <source>
        <strain evidence="1 2">TBRC 2205</strain>
    </source>
</reference>
<sequence length="204" mass="22089">MPISLFWTRTDTTGSDHCLVDDHAGLTARGVAQAVDPVPHTCQYEVLTDESWTTVRLEVTTEGAGWQRTVRLERAGDRWRVTTGEQGDLDAALRAAGRPPVGLPGTDDPDRLAEALDVDLGGAPLFNTLPVRRLGLLDAAPDTERGLTVAWVLVPSLVVVPAEQVYTTLGGGRVRFASDTFRADLDLDERGFVRDYPGLARRAG</sequence>
<keyword evidence="2" id="KW-1185">Reference proteome</keyword>